<feature type="compositionally biased region" description="Polar residues" evidence="3">
    <location>
        <begin position="422"/>
        <end position="432"/>
    </location>
</feature>
<dbReference type="PANTHER" id="PTHR16198">
    <property type="match status" value="1"/>
</dbReference>
<protein>
    <recommendedName>
        <fullName evidence="4">KANL2-like probable zinc-finger domain-containing protein</fullName>
    </recommendedName>
</protein>
<feature type="region of interest" description="Disordered" evidence="3">
    <location>
        <begin position="397"/>
        <end position="432"/>
    </location>
</feature>
<feature type="compositionally biased region" description="Basic residues" evidence="3">
    <location>
        <begin position="777"/>
        <end position="789"/>
    </location>
</feature>
<dbReference type="EMBL" id="JACKWZ010000144">
    <property type="protein sequence ID" value="KAF9414054.1"/>
    <property type="molecule type" value="Genomic_DNA"/>
</dbReference>
<feature type="compositionally biased region" description="Low complexity" evidence="3">
    <location>
        <begin position="214"/>
        <end position="228"/>
    </location>
</feature>
<evidence type="ECO:0000313" key="5">
    <source>
        <dbReference type="EMBL" id="KAF9414054.1"/>
    </source>
</evidence>
<accession>A0A835GDH7</accession>
<feature type="region of interest" description="Disordered" evidence="3">
    <location>
        <begin position="200"/>
        <end position="228"/>
    </location>
</feature>
<sequence length="938" mass="102352">SLYSSLSAMIFLINLSAPSTRKVCVDLISTSIRRRRSWNYAKTRNSKKFKCAYSIACSSQGFLISPKNLLKGRGRSLYDKCDAQRRRPVVREQARVAAQCDSLLLEVSPPLCFLGEELKMLHTLVQEYAKDTHELHCATQLWVLKSKTSIIHTSSVLFACCSVWSLTTEGENSTMAAASLSLRAGETRQLLTSSLMSSRRPISHAGSSTGCTLSDISSNRSSSDSSTISCMEPGPSLMSFSAIPQNISEASCATQYKMAVEGVSSGSCGEVNMFLHDNSGDEQPYIHLNDNFYPKFKIDPNELYTFHDSDVIAGEITVSHTDDNFMFSDSVDIKSKLLADSPSKELDLIGAFTNGDIKEDIKKEVVSNGHYPPVAKPIANYKDSKTTHTKVLKVKNQTQMKEPPRLESFSEPRRLSVHSPKAQCTATAPSSCAKTSINSASTTNNAKTSSKQMSGMETFLDVFKREQGLVENASALIKTEPSLGQPLTKVPMSPPKKSSSAKPRRGRGPAVHEALQRIPAARRAVPLPNDTWHAPGETLFQCGPLGDRPLAFRQIESSSSDDDNMPDFEAGCVSACVEESAAESRGARLALRRAALRRHVARAHDALALAAHHKHHRALASLLKKQLNRPGSSGRLPTQTVNHLLALRGMPSVLTSQERRILRQSGWSGGEASVREGGTITSSGSSCVWERCEQPALPCARYCLAHVTRAPEQRLYAACGAVFAGGARCNQPLLPLSDHTPLCAEHAWKRDNYDKLARDCRPKKVARKRPCPPVARGPRRAKRRRRPPARLRPPTADSLTGEQSLSELNVCSNSSTYDSSEEAAMGALSESEYVAVASDSHEMEVEVGQVPPDDILDPAVLSQIPDEAFTEFFNQAEGGAAFAESSELAAALEAVLDERVLDERVLDERVLDERALDSIADCNQYCGCKGISNQKLVT</sequence>
<evidence type="ECO:0000259" key="4">
    <source>
        <dbReference type="Pfam" id="PF13891"/>
    </source>
</evidence>
<dbReference type="GO" id="GO:0005634">
    <property type="term" value="C:nucleus"/>
    <property type="evidence" value="ECO:0007669"/>
    <property type="project" value="UniProtKB-SubCell"/>
</dbReference>
<organism evidence="5 6">
    <name type="scientific">Spodoptera exigua</name>
    <name type="common">Beet armyworm</name>
    <name type="synonym">Noctua fulgens</name>
    <dbReference type="NCBI Taxonomy" id="7107"/>
    <lineage>
        <taxon>Eukaryota</taxon>
        <taxon>Metazoa</taxon>
        <taxon>Ecdysozoa</taxon>
        <taxon>Arthropoda</taxon>
        <taxon>Hexapoda</taxon>
        <taxon>Insecta</taxon>
        <taxon>Pterygota</taxon>
        <taxon>Neoptera</taxon>
        <taxon>Endopterygota</taxon>
        <taxon>Lepidoptera</taxon>
        <taxon>Glossata</taxon>
        <taxon>Ditrysia</taxon>
        <taxon>Noctuoidea</taxon>
        <taxon>Noctuidae</taxon>
        <taxon>Amphipyrinae</taxon>
        <taxon>Spodoptera</taxon>
    </lineage>
</organism>
<name>A0A835GDH7_SPOEX</name>
<dbReference type="Proteomes" id="UP000648187">
    <property type="component" value="Unassembled WGS sequence"/>
</dbReference>
<proteinExistence type="predicted"/>
<keyword evidence="6" id="KW-1185">Reference proteome</keyword>
<feature type="compositionally biased region" description="Basic and acidic residues" evidence="3">
    <location>
        <begin position="402"/>
        <end position="414"/>
    </location>
</feature>
<feature type="non-terminal residue" evidence="5">
    <location>
        <position position="1"/>
    </location>
</feature>
<feature type="domain" description="KANL2-like probable zinc-finger" evidence="4">
    <location>
        <begin position="689"/>
        <end position="747"/>
    </location>
</feature>
<gene>
    <name evidence="5" type="ORF">HW555_007932</name>
</gene>
<dbReference type="Pfam" id="PF13891">
    <property type="entry name" value="zf-C3HC3H_KANSL2"/>
    <property type="match status" value="1"/>
</dbReference>
<comment type="caution">
    <text evidence="5">The sequence shown here is derived from an EMBL/GenBank/DDBJ whole genome shotgun (WGS) entry which is preliminary data.</text>
</comment>
<evidence type="ECO:0000256" key="1">
    <source>
        <dbReference type="ARBA" id="ARBA00004123"/>
    </source>
</evidence>
<dbReference type="InterPro" id="IPR025927">
    <property type="entry name" value="Znf_KANL2-like"/>
</dbReference>
<evidence type="ECO:0000256" key="2">
    <source>
        <dbReference type="ARBA" id="ARBA00023242"/>
    </source>
</evidence>
<evidence type="ECO:0000313" key="6">
    <source>
        <dbReference type="Proteomes" id="UP000648187"/>
    </source>
</evidence>
<comment type="subcellular location">
    <subcellularLocation>
        <location evidence="1">Nucleus</location>
    </subcellularLocation>
</comment>
<feature type="region of interest" description="Disordered" evidence="3">
    <location>
        <begin position="480"/>
        <end position="511"/>
    </location>
</feature>
<reference evidence="5" key="1">
    <citation type="submission" date="2020-08" db="EMBL/GenBank/DDBJ databases">
        <title>Spodoptera exigua strain:BAW_Kor-Di-RS1 Genome sequencing and assembly.</title>
        <authorList>
            <person name="Kim J."/>
            <person name="Nam H.Y."/>
            <person name="Kwon M."/>
            <person name="Choi J.H."/>
            <person name="Cho S.R."/>
            <person name="Kim G.-H."/>
        </authorList>
    </citation>
    <scope>NUCLEOTIDE SEQUENCE</scope>
    <source>
        <strain evidence="5">BAW_Kor-Di-RS1</strain>
        <tissue evidence="5">Whole-body</tissue>
    </source>
</reference>
<feature type="compositionally biased region" description="Low complexity" evidence="3">
    <location>
        <begin position="489"/>
        <end position="501"/>
    </location>
</feature>
<dbReference type="AlphaFoldDB" id="A0A835GDH7"/>
<feature type="region of interest" description="Disordered" evidence="3">
    <location>
        <begin position="764"/>
        <end position="805"/>
    </location>
</feature>
<evidence type="ECO:0000256" key="3">
    <source>
        <dbReference type="SAM" id="MobiDB-lite"/>
    </source>
</evidence>
<dbReference type="PANTHER" id="PTHR16198:SF2">
    <property type="entry name" value="INO80 COMPLEX SUBUNIT D"/>
    <property type="match status" value="1"/>
</dbReference>
<keyword evidence="2" id="KW-0539">Nucleus</keyword>